<evidence type="ECO:0000313" key="1">
    <source>
        <dbReference type="EMBL" id="RYC72119.1"/>
    </source>
</evidence>
<evidence type="ECO:0000313" key="2">
    <source>
        <dbReference type="Proteomes" id="UP000290407"/>
    </source>
</evidence>
<dbReference type="AlphaFoldDB" id="A0A4Q2UYE8"/>
<reference evidence="1 2" key="1">
    <citation type="submission" date="2019-01" db="EMBL/GenBank/DDBJ databases">
        <title>Spirosoma flava sp. nov., a propanil-degrading bacterium isolated from herbicide-contaminated soil.</title>
        <authorList>
            <person name="Zhang L."/>
            <person name="Jiang J.-D."/>
        </authorList>
    </citation>
    <scope>NUCLEOTIDE SEQUENCE [LARGE SCALE GENOMIC DNA]</scope>
    <source>
        <strain evidence="1 2">TY50</strain>
    </source>
</reference>
<accession>A0A4Q2UYE8</accession>
<proteinExistence type="predicted"/>
<organism evidence="1 2">
    <name type="scientific">Spirosoma sordidisoli</name>
    <dbReference type="NCBI Taxonomy" id="2502893"/>
    <lineage>
        <taxon>Bacteria</taxon>
        <taxon>Pseudomonadati</taxon>
        <taxon>Bacteroidota</taxon>
        <taxon>Cytophagia</taxon>
        <taxon>Cytophagales</taxon>
        <taxon>Cytophagaceae</taxon>
        <taxon>Spirosoma</taxon>
    </lineage>
</organism>
<protein>
    <submittedName>
        <fullName evidence="1">Uncharacterized protein</fullName>
    </submittedName>
</protein>
<sequence>MIWKLYKAATLTSIRCVLMTIFEPDSSEQIDRQLTYTGQLKRIIRCVRAYQALHPAFATATYGNLAGYLQQHLSTAERAVLLQLLHPASMPTEPGLAFKL</sequence>
<name>A0A4Q2UYE8_9BACT</name>
<dbReference type="Proteomes" id="UP000290407">
    <property type="component" value="Unassembled WGS sequence"/>
</dbReference>
<dbReference type="EMBL" id="SBLB01000001">
    <property type="protein sequence ID" value="RYC72119.1"/>
    <property type="molecule type" value="Genomic_DNA"/>
</dbReference>
<comment type="caution">
    <text evidence="1">The sequence shown here is derived from an EMBL/GenBank/DDBJ whole genome shotgun (WGS) entry which is preliminary data.</text>
</comment>
<dbReference type="RefSeq" id="WP_129601081.1">
    <property type="nucleotide sequence ID" value="NZ_SBLB01000001.1"/>
</dbReference>
<gene>
    <name evidence="1" type="ORF">EQG79_08385</name>
</gene>
<keyword evidence="2" id="KW-1185">Reference proteome</keyword>